<evidence type="ECO:0000256" key="1">
    <source>
        <dbReference type="ARBA" id="ARBA00001966"/>
    </source>
</evidence>
<dbReference type="Pfam" id="PF01930">
    <property type="entry name" value="Cas_Cas4"/>
    <property type="match status" value="1"/>
</dbReference>
<dbReference type="Proteomes" id="UP000260983">
    <property type="component" value="Unassembled WGS sequence"/>
</dbReference>
<keyword evidence="8 13" id="KW-0269">Exonuclease</keyword>
<feature type="domain" description="DUF83" evidence="14">
    <location>
        <begin position="12"/>
        <end position="202"/>
    </location>
</feature>
<dbReference type="PANTHER" id="PTHR36531:SF6">
    <property type="entry name" value="DNA REPLICATION ATP-DEPENDENT HELICASE_NUCLEASE DNA2"/>
    <property type="match status" value="1"/>
</dbReference>
<gene>
    <name evidence="15" type="primary">cas4</name>
    <name evidence="15" type="ORF">DXB65_14360</name>
</gene>
<keyword evidence="6 13" id="KW-0479">Metal-binding</keyword>
<keyword evidence="7 13" id="KW-0378">Hydrolase</keyword>
<dbReference type="GO" id="GO:0046872">
    <property type="term" value="F:metal ion binding"/>
    <property type="evidence" value="ECO:0007669"/>
    <property type="project" value="UniProtKB-KW"/>
</dbReference>
<dbReference type="InterPro" id="IPR011604">
    <property type="entry name" value="PDDEXK-like_dom_sf"/>
</dbReference>
<dbReference type="GO" id="GO:0051536">
    <property type="term" value="F:iron-sulfur cluster binding"/>
    <property type="evidence" value="ECO:0007669"/>
    <property type="project" value="UniProtKB-KW"/>
</dbReference>
<dbReference type="GO" id="GO:0051607">
    <property type="term" value="P:defense response to virus"/>
    <property type="evidence" value="ECO:0007669"/>
    <property type="project" value="UniProtKB-KW"/>
</dbReference>
<evidence type="ECO:0000256" key="12">
    <source>
        <dbReference type="ARBA" id="ARBA00023211"/>
    </source>
</evidence>
<comment type="cofactor">
    <cofactor evidence="13">
        <name>Mg(2+)</name>
        <dbReference type="ChEBI" id="CHEBI:18420"/>
    </cofactor>
    <cofactor evidence="13">
        <name>Mn(2+)</name>
        <dbReference type="ChEBI" id="CHEBI:29035"/>
    </cofactor>
    <text evidence="13">Mg(2+) or Mn(2+) required for ssDNA cleavage activity.</text>
</comment>
<evidence type="ECO:0000256" key="6">
    <source>
        <dbReference type="ARBA" id="ARBA00022723"/>
    </source>
</evidence>
<dbReference type="EMBL" id="QSUL01000009">
    <property type="protein sequence ID" value="RGN34269.1"/>
    <property type="molecule type" value="Genomic_DNA"/>
</dbReference>
<evidence type="ECO:0000256" key="10">
    <source>
        <dbReference type="ARBA" id="ARBA00023014"/>
    </source>
</evidence>
<dbReference type="GO" id="GO:0004527">
    <property type="term" value="F:exonuclease activity"/>
    <property type="evidence" value="ECO:0007669"/>
    <property type="project" value="UniProtKB-KW"/>
</dbReference>
<evidence type="ECO:0000256" key="5">
    <source>
        <dbReference type="ARBA" id="ARBA00022722"/>
    </source>
</evidence>
<dbReference type="EC" id="3.1.12.1" evidence="3 13"/>
<accession>A0A3E5B9V6</accession>
<evidence type="ECO:0000313" key="16">
    <source>
        <dbReference type="Proteomes" id="UP000260983"/>
    </source>
</evidence>
<sequence>MDYSEDDMLMLSGIQHFMFCPRQWALIHIEQQWQENRLTVEGNLLHNNVDNPFYRQKNGEIITLRSVSVASKKLGLYGITDAVELKATKDMSNAISHPSYPGYWVPYPVEYKRGHSKPDERDEVQLAAQVICLEEMYGIHIFTAALYYGETRHREVIVISDKLRELTCRLADEMHCIYLKGDVPKAVMKPHCRSCSLFDICLPQLNKRLSVSDYLKQNLYEEIT</sequence>
<evidence type="ECO:0000313" key="15">
    <source>
        <dbReference type="EMBL" id="RGN34269.1"/>
    </source>
</evidence>
<organism evidence="15 16">
    <name type="scientific">Bacteroides oleiciplenus</name>
    <dbReference type="NCBI Taxonomy" id="626931"/>
    <lineage>
        <taxon>Bacteria</taxon>
        <taxon>Pseudomonadati</taxon>
        <taxon>Bacteroidota</taxon>
        <taxon>Bacteroidia</taxon>
        <taxon>Bacteroidales</taxon>
        <taxon>Bacteroidaceae</taxon>
        <taxon>Bacteroides</taxon>
    </lineage>
</organism>
<evidence type="ECO:0000256" key="8">
    <source>
        <dbReference type="ARBA" id="ARBA00022839"/>
    </source>
</evidence>
<evidence type="ECO:0000256" key="9">
    <source>
        <dbReference type="ARBA" id="ARBA00023004"/>
    </source>
</evidence>
<proteinExistence type="inferred from homology"/>
<comment type="cofactor">
    <cofactor evidence="13">
        <name>iron-sulfur cluster</name>
        <dbReference type="ChEBI" id="CHEBI:30408"/>
    </cofactor>
</comment>
<comment type="caution">
    <text evidence="15">The sequence shown here is derived from an EMBL/GenBank/DDBJ whole genome shotgun (WGS) entry which is preliminary data.</text>
</comment>
<reference evidence="15 16" key="1">
    <citation type="submission" date="2018-08" db="EMBL/GenBank/DDBJ databases">
        <title>A genome reference for cultivated species of the human gut microbiota.</title>
        <authorList>
            <person name="Zou Y."/>
            <person name="Xue W."/>
            <person name="Luo G."/>
        </authorList>
    </citation>
    <scope>NUCLEOTIDE SEQUENCE [LARGE SCALE GENOMIC DNA]</scope>
    <source>
        <strain evidence="15 16">OM05-15BH</strain>
    </source>
</reference>
<keyword evidence="5 13" id="KW-0540">Nuclease</keyword>
<name>A0A3E5B9V6_9BACE</name>
<dbReference type="Gene3D" id="3.90.320.10">
    <property type="match status" value="1"/>
</dbReference>
<evidence type="ECO:0000256" key="4">
    <source>
        <dbReference type="ARBA" id="ARBA00020049"/>
    </source>
</evidence>
<evidence type="ECO:0000256" key="7">
    <source>
        <dbReference type="ARBA" id="ARBA00022801"/>
    </source>
</evidence>
<dbReference type="InterPro" id="IPR051827">
    <property type="entry name" value="Cas4_exonuclease"/>
</dbReference>
<comment type="similarity">
    <text evidence="2 13">Belongs to the CRISPR-associated exonuclease Cas4 family.</text>
</comment>
<keyword evidence="11 13" id="KW-0051">Antiviral defense</keyword>
<dbReference type="AlphaFoldDB" id="A0A3E5B9V6"/>
<dbReference type="InterPro" id="IPR013343">
    <property type="entry name" value="CRISPR-assoc_prot_Cas4"/>
</dbReference>
<evidence type="ECO:0000256" key="3">
    <source>
        <dbReference type="ARBA" id="ARBA00012768"/>
    </source>
</evidence>
<comment type="cofactor">
    <cofactor evidence="1">
        <name>[4Fe-4S] cluster</name>
        <dbReference type="ChEBI" id="CHEBI:49883"/>
    </cofactor>
</comment>
<dbReference type="PANTHER" id="PTHR36531">
    <property type="entry name" value="CRISPR-ASSOCIATED EXONUCLEASE CAS4"/>
    <property type="match status" value="1"/>
</dbReference>
<comment type="function">
    <text evidence="13">CRISPR (clustered regularly interspaced short palindromic repeat) is an adaptive immune system that provides protection against mobile genetic elements (viruses, transposable elements and conjugative plasmids). CRISPR clusters contain sequences complementary to antecedent mobile elements and target invading nucleic acids. CRISPR clusters are transcribed and processed into CRISPR RNA (crRNA).</text>
</comment>
<keyword evidence="10 13" id="KW-0411">Iron-sulfur</keyword>
<keyword evidence="9 13" id="KW-0408">Iron</keyword>
<evidence type="ECO:0000256" key="11">
    <source>
        <dbReference type="ARBA" id="ARBA00023118"/>
    </source>
</evidence>
<protein>
    <recommendedName>
        <fullName evidence="4 13">CRISPR-associated exonuclease Cas4</fullName>
        <ecNumber evidence="3 13">3.1.12.1</ecNumber>
    </recommendedName>
</protein>
<dbReference type="RefSeq" id="WP_117724644.1">
    <property type="nucleotide sequence ID" value="NZ_QSUL01000009.1"/>
</dbReference>
<evidence type="ECO:0000256" key="2">
    <source>
        <dbReference type="ARBA" id="ARBA00009189"/>
    </source>
</evidence>
<evidence type="ECO:0000259" key="14">
    <source>
        <dbReference type="Pfam" id="PF01930"/>
    </source>
</evidence>
<dbReference type="NCBIfam" id="TIGR00372">
    <property type="entry name" value="cas4"/>
    <property type="match status" value="1"/>
</dbReference>
<evidence type="ECO:0000256" key="13">
    <source>
        <dbReference type="RuleBase" id="RU365022"/>
    </source>
</evidence>
<dbReference type="InterPro" id="IPR022765">
    <property type="entry name" value="Dna2/Cas4_DUF83"/>
</dbReference>
<keyword evidence="12 13" id="KW-0464">Manganese</keyword>